<comment type="caution">
    <text evidence="2">The sequence shown here is derived from an EMBL/GenBank/DDBJ whole genome shotgun (WGS) entry which is preliminary data.</text>
</comment>
<feature type="transmembrane region" description="Helical" evidence="1">
    <location>
        <begin position="20"/>
        <end position="37"/>
    </location>
</feature>
<dbReference type="GO" id="GO:0016628">
    <property type="term" value="F:oxidoreductase activity, acting on the CH-CH group of donors, NAD or NADP as acceptor"/>
    <property type="evidence" value="ECO:0007669"/>
    <property type="project" value="InterPro"/>
</dbReference>
<dbReference type="GO" id="GO:0016126">
    <property type="term" value="P:sterol biosynthetic process"/>
    <property type="evidence" value="ECO:0007669"/>
    <property type="project" value="InterPro"/>
</dbReference>
<accession>A0A8S9R5X6</accession>
<dbReference type="Proteomes" id="UP000712600">
    <property type="component" value="Unassembled WGS sequence"/>
</dbReference>
<proteinExistence type="predicted"/>
<dbReference type="GO" id="GO:0016020">
    <property type="term" value="C:membrane"/>
    <property type="evidence" value="ECO:0007669"/>
    <property type="project" value="InterPro"/>
</dbReference>
<gene>
    <name evidence="2" type="ORF">F2Q69_00015473</name>
</gene>
<reference evidence="2" key="1">
    <citation type="submission" date="2019-12" db="EMBL/GenBank/DDBJ databases">
        <title>Genome sequencing and annotation of Brassica cretica.</title>
        <authorList>
            <person name="Studholme D.J."/>
            <person name="Sarris P."/>
        </authorList>
    </citation>
    <scope>NUCLEOTIDE SEQUENCE</scope>
    <source>
        <strain evidence="2">PFS-109/04</strain>
        <tissue evidence="2">Leaf</tissue>
    </source>
</reference>
<evidence type="ECO:0000256" key="1">
    <source>
        <dbReference type="SAM" id="Phobius"/>
    </source>
</evidence>
<evidence type="ECO:0000313" key="2">
    <source>
        <dbReference type="EMBL" id="KAF3557745.1"/>
    </source>
</evidence>
<dbReference type="EMBL" id="QGKX02000996">
    <property type="protein sequence ID" value="KAF3557745.1"/>
    <property type="molecule type" value="Genomic_DNA"/>
</dbReference>
<dbReference type="InterPro" id="IPR001171">
    <property type="entry name" value="ERG24_DHCR-like"/>
</dbReference>
<evidence type="ECO:0000313" key="3">
    <source>
        <dbReference type="Proteomes" id="UP000712600"/>
    </source>
</evidence>
<name>A0A8S9R5X6_BRACR</name>
<dbReference type="Pfam" id="PF01222">
    <property type="entry name" value="ERG4_ERG24"/>
    <property type="match status" value="1"/>
</dbReference>
<keyword evidence="1" id="KW-0472">Membrane</keyword>
<keyword evidence="1" id="KW-1133">Transmembrane helix</keyword>
<organism evidence="2 3">
    <name type="scientific">Brassica cretica</name>
    <name type="common">Mustard</name>
    <dbReference type="NCBI Taxonomy" id="69181"/>
    <lineage>
        <taxon>Eukaryota</taxon>
        <taxon>Viridiplantae</taxon>
        <taxon>Streptophyta</taxon>
        <taxon>Embryophyta</taxon>
        <taxon>Tracheophyta</taxon>
        <taxon>Spermatophyta</taxon>
        <taxon>Magnoliopsida</taxon>
        <taxon>eudicotyledons</taxon>
        <taxon>Gunneridae</taxon>
        <taxon>Pentapetalae</taxon>
        <taxon>rosids</taxon>
        <taxon>malvids</taxon>
        <taxon>Brassicales</taxon>
        <taxon>Brassicaceae</taxon>
        <taxon>Brassiceae</taxon>
        <taxon>Brassica</taxon>
    </lineage>
</organism>
<sequence>MLEMDLRLLLPSLIPSSQSVYVLVFYFVYLAVAGEILPGKVIRGVILSDGSQLRYRCNGYFI</sequence>
<keyword evidence="1" id="KW-0812">Transmembrane</keyword>
<dbReference type="AlphaFoldDB" id="A0A8S9R5X6"/>
<protein>
    <submittedName>
        <fullName evidence="2">Uncharacterized protein</fullName>
    </submittedName>
</protein>